<dbReference type="NCBIfam" id="NF002834">
    <property type="entry name" value="PRK03011.1-5"/>
    <property type="match status" value="1"/>
</dbReference>
<evidence type="ECO:0000256" key="2">
    <source>
        <dbReference type="ARBA" id="ARBA00008748"/>
    </source>
</evidence>
<dbReference type="PANTHER" id="PTHR21060:SF3">
    <property type="entry name" value="BUTYRATE KINASE 2-RELATED"/>
    <property type="match status" value="1"/>
</dbReference>
<evidence type="ECO:0000256" key="6">
    <source>
        <dbReference type="ARBA" id="ARBA00022777"/>
    </source>
</evidence>
<evidence type="ECO:0000256" key="10">
    <source>
        <dbReference type="RuleBase" id="RU003835"/>
    </source>
</evidence>
<dbReference type="GO" id="GO:0008776">
    <property type="term" value="F:acetate kinase activity"/>
    <property type="evidence" value="ECO:0007669"/>
    <property type="project" value="TreeGrafter"/>
</dbReference>
<evidence type="ECO:0000256" key="3">
    <source>
        <dbReference type="ARBA" id="ARBA00022490"/>
    </source>
</evidence>
<dbReference type="GO" id="GO:0006083">
    <property type="term" value="P:acetate metabolic process"/>
    <property type="evidence" value="ECO:0007669"/>
    <property type="project" value="TreeGrafter"/>
</dbReference>
<evidence type="ECO:0000256" key="8">
    <source>
        <dbReference type="ARBA" id="ARBA00048596"/>
    </source>
</evidence>
<dbReference type="InterPro" id="IPR000890">
    <property type="entry name" value="Aliphatic_acid_kin_short-chain"/>
</dbReference>
<dbReference type="PROSITE" id="PS01076">
    <property type="entry name" value="ACETATE_KINASE_2"/>
    <property type="match status" value="1"/>
</dbReference>
<keyword evidence="6 9" id="KW-0418">Kinase</keyword>
<dbReference type="AlphaFoldDB" id="A0AA37NKT0"/>
<name>A0AA37NKT0_9FIRM</name>
<dbReference type="GO" id="GO:0005524">
    <property type="term" value="F:ATP binding"/>
    <property type="evidence" value="ECO:0007669"/>
    <property type="project" value="UniProtKB-KW"/>
</dbReference>
<dbReference type="CDD" id="cd24011">
    <property type="entry name" value="ASKHA_NBD_BK"/>
    <property type="match status" value="1"/>
</dbReference>
<dbReference type="Proteomes" id="UP001055091">
    <property type="component" value="Unassembled WGS sequence"/>
</dbReference>
<dbReference type="InterPro" id="IPR011245">
    <property type="entry name" value="Butyrate_kin"/>
</dbReference>
<comment type="caution">
    <text evidence="11">The sequence shown here is derived from an EMBL/GenBank/DDBJ whole genome shotgun (WGS) entry which is preliminary data.</text>
</comment>
<evidence type="ECO:0000256" key="1">
    <source>
        <dbReference type="ARBA" id="ARBA00004496"/>
    </source>
</evidence>
<evidence type="ECO:0000256" key="7">
    <source>
        <dbReference type="ARBA" id="ARBA00022840"/>
    </source>
</evidence>
<proteinExistence type="inferred from homology"/>
<dbReference type="InterPro" id="IPR023865">
    <property type="entry name" value="Aliphatic_acid_kinase_CS"/>
</dbReference>
<gene>
    <name evidence="11" type="primary">buk1</name>
    <name evidence="9" type="synonym">buk</name>
    <name evidence="11" type="ORF">CE91St55_35930</name>
</gene>
<keyword evidence="7 9" id="KW-0067">ATP-binding</keyword>
<protein>
    <recommendedName>
        <fullName evidence="9">Probable butyrate kinase</fullName>
        <shortName evidence="9">BK</shortName>
        <ecNumber evidence="9">2.7.2.7</ecNumber>
    </recommendedName>
    <alternativeName>
        <fullName evidence="9">Branched-chain carboxylic acid kinase</fullName>
    </alternativeName>
</protein>
<dbReference type="PRINTS" id="PR00471">
    <property type="entry name" value="ACETATEKNASE"/>
</dbReference>
<evidence type="ECO:0000256" key="9">
    <source>
        <dbReference type="HAMAP-Rule" id="MF_00542"/>
    </source>
</evidence>
<sequence>MKLLMKLLIINPGGTSTKIAVFEDEKQILKLNITHTQEELSEYKRVFDQFDYRRKLILDALSQEGIEISDLSCVVGRGGLMNPIPGGTYRVSNKMVEDLRNAVHGEHPSNLGSALAKSIGDEIGIPSFVVDPVSVDELMPVARISGIEELERPSWFHALNQKAVARWAAERIGKKYEESNLIVAHLGSGNSIVAHKEGKMVDGSGGRTNGPFSPERSGGLPTYPLVELCYSGKYTHEEMVDKISSSGGIYDYLGTKDTEEVERRISQGDEKAKLVYEAFVYNVAKEICSYGAVFDGKVDCIVLTGGIAHSEYVVNEVRRMTGFMAPIEVVAGEFEMTALALGGLRVLRGEEVPKEYE</sequence>
<organism evidence="11 12">
    <name type="scientific">Hungatella hathewayi</name>
    <dbReference type="NCBI Taxonomy" id="154046"/>
    <lineage>
        <taxon>Bacteria</taxon>
        <taxon>Bacillati</taxon>
        <taxon>Bacillota</taxon>
        <taxon>Clostridia</taxon>
        <taxon>Lachnospirales</taxon>
        <taxon>Lachnospiraceae</taxon>
        <taxon>Hungatella</taxon>
    </lineage>
</organism>
<evidence type="ECO:0000313" key="11">
    <source>
        <dbReference type="EMBL" id="GKH01612.1"/>
    </source>
</evidence>
<dbReference type="PIRSF" id="PIRSF036458">
    <property type="entry name" value="Butyrate_kin"/>
    <property type="match status" value="1"/>
</dbReference>
<dbReference type="SUPFAM" id="SSF53067">
    <property type="entry name" value="Actin-like ATPase domain"/>
    <property type="match status" value="2"/>
</dbReference>
<dbReference type="Pfam" id="PF00871">
    <property type="entry name" value="Acetate_kinase"/>
    <property type="match status" value="1"/>
</dbReference>
<dbReference type="GO" id="GO:0047761">
    <property type="term" value="F:butyrate kinase activity"/>
    <property type="evidence" value="ECO:0007669"/>
    <property type="project" value="UniProtKB-UniRule"/>
</dbReference>
<reference evidence="11" key="1">
    <citation type="submission" date="2022-01" db="EMBL/GenBank/DDBJ databases">
        <title>Novel bile acid biosynthetic pathways are enriched in the microbiome of centenarians.</title>
        <authorList>
            <person name="Sato Y."/>
            <person name="Atarashi K."/>
            <person name="Plichta R.D."/>
            <person name="Arai Y."/>
            <person name="Sasajima S."/>
            <person name="Kearney M.S."/>
            <person name="Suda W."/>
            <person name="Takeshita K."/>
            <person name="Sasaki T."/>
            <person name="Okamoto S."/>
            <person name="Skelly N.A."/>
            <person name="Okamura Y."/>
            <person name="Vlamakis H."/>
            <person name="Li Y."/>
            <person name="Tanoue T."/>
            <person name="Takei H."/>
            <person name="Nittono H."/>
            <person name="Narushima S."/>
            <person name="Irie J."/>
            <person name="Itoh H."/>
            <person name="Moriya K."/>
            <person name="Sugiura Y."/>
            <person name="Suematsu M."/>
            <person name="Moritoki N."/>
            <person name="Shibata S."/>
            <person name="Littman R.D."/>
            <person name="Fischbach A.M."/>
            <person name="Uwamino Y."/>
            <person name="Inoue T."/>
            <person name="Honda A."/>
            <person name="Hattori M."/>
            <person name="Murai T."/>
            <person name="Xavier J.R."/>
            <person name="Hirose N."/>
            <person name="Honda K."/>
        </authorList>
    </citation>
    <scope>NUCLEOTIDE SEQUENCE</scope>
    <source>
        <strain evidence="11">CE91-St55</strain>
    </source>
</reference>
<accession>A0AA37NKT0</accession>
<evidence type="ECO:0000256" key="4">
    <source>
        <dbReference type="ARBA" id="ARBA00022679"/>
    </source>
</evidence>
<evidence type="ECO:0000313" key="12">
    <source>
        <dbReference type="Proteomes" id="UP001055091"/>
    </source>
</evidence>
<comment type="similarity">
    <text evidence="2 9 10">Belongs to the acetokinase family.</text>
</comment>
<dbReference type="EC" id="2.7.2.7" evidence="9"/>
<dbReference type="GO" id="GO:0005737">
    <property type="term" value="C:cytoplasm"/>
    <property type="evidence" value="ECO:0007669"/>
    <property type="project" value="UniProtKB-SubCell"/>
</dbReference>
<dbReference type="EMBL" id="BQNJ01000001">
    <property type="protein sequence ID" value="GKH01612.1"/>
    <property type="molecule type" value="Genomic_DNA"/>
</dbReference>
<dbReference type="InterPro" id="IPR043129">
    <property type="entry name" value="ATPase_NBD"/>
</dbReference>
<comment type="catalytic activity">
    <reaction evidence="8 9">
        <text>butanoate + ATP = butanoyl phosphate + ADP</text>
        <dbReference type="Rhea" id="RHEA:13585"/>
        <dbReference type="ChEBI" id="CHEBI:17968"/>
        <dbReference type="ChEBI" id="CHEBI:30616"/>
        <dbReference type="ChEBI" id="CHEBI:58079"/>
        <dbReference type="ChEBI" id="CHEBI:456216"/>
        <dbReference type="EC" id="2.7.2.7"/>
    </reaction>
</comment>
<keyword evidence="3 9" id="KW-0963">Cytoplasm</keyword>
<dbReference type="HAMAP" id="MF_00542">
    <property type="entry name" value="Butyrate_kinase"/>
    <property type="match status" value="1"/>
</dbReference>
<evidence type="ECO:0000256" key="5">
    <source>
        <dbReference type="ARBA" id="ARBA00022741"/>
    </source>
</evidence>
<keyword evidence="4 9" id="KW-0808">Transferase</keyword>
<dbReference type="Gene3D" id="3.30.420.40">
    <property type="match status" value="2"/>
</dbReference>
<dbReference type="NCBIfam" id="TIGR02707">
    <property type="entry name" value="butyr_kinase"/>
    <property type="match status" value="1"/>
</dbReference>
<keyword evidence="5 9" id="KW-0547">Nucleotide-binding</keyword>
<comment type="subcellular location">
    <subcellularLocation>
        <location evidence="1 9">Cytoplasm</location>
    </subcellularLocation>
</comment>
<dbReference type="PANTHER" id="PTHR21060">
    <property type="entry name" value="ACETATE KINASE"/>
    <property type="match status" value="1"/>
</dbReference>